<name>A0A8T4IXZ6_9ACTN</name>
<comment type="caution">
    <text evidence="1">The sequence shown here is derived from an EMBL/GenBank/DDBJ whole genome shotgun (WGS) entry which is preliminary data.</text>
</comment>
<dbReference type="Proteomes" id="UP000675554">
    <property type="component" value="Unassembled WGS sequence"/>
</dbReference>
<dbReference type="Gene3D" id="3.40.50.300">
    <property type="entry name" value="P-loop containing nucleotide triphosphate hydrolases"/>
    <property type="match status" value="1"/>
</dbReference>
<evidence type="ECO:0000313" key="2">
    <source>
        <dbReference type="Proteomes" id="UP000675554"/>
    </source>
</evidence>
<sequence>MRQRSEQPERPGLIGREAATEGLLGLMRDSRLVTVVGPGGVGKSALAAEAVERIARTGHTIGTVDLSELSDPDLTRHALVHALGPQRDEGLGERRTLLVVDHCEHLAAACAAAIGRLLTEVPGLRVLATSRRRLGTAGETVLPLAPLALDDAVTLFELRAGQLGVRLGSAEEDRVTAGRICLRLDSLPLAVGLAAGQLTGCTPRELLVRLSRAGACLDLTGGGQGVPERHRTLRRCHGLSHELCAPQERLLWARLSAFEGTFTRSAAETVCHDRQLPRSAVGRTVEGLVGQGLLSHVMGRPELIRMPRTVREYGAEWL</sequence>
<reference evidence="1" key="1">
    <citation type="submission" date="2021-04" db="EMBL/GenBank/DDBJ databases">
        <title>Sequencing of actinobacteria type strains.</title>
        <authorList>
            <person name="Nguyen G.-S."/>
            <person name="Wentzel A."/>
        </authorList>
    </citation>
    <scope>NUCLEOTIDE SEQUENCE</scope>
    <source>
        <strain evidence="1">DSM 42095</strain>
    </source>
</reference>
<organism evidence="1 2">
    <name type="scientific">Streptomyces daliensis</name>
    <dbReference type="NCBI Taxonomy" id="299421"/>
    <lineage>
        <taxon>Bacteria</taxon>
        <taxon>Bacillati</taxon>
        <taxon>Actinomycetota</taxon>
        <taxon>Actinomycetes</taxon>
        <taxon>Kitasatosporales</taxon>
        <taxon>Streptomycetaceae</taxon>
        <taxon>Streptomyces</taxon>
    </lineage>
</organism>
<accession>A0A8T4IXZ6</accession>
<dbReference type="PRINTS" id="PR00364">
    <property type="entry name" value="DISEASERSIST"/>
</dbReference>
<dbReference type="InterPro" id="IPR027417">
    <property type="entry name" value="P-loop_NTPase"/>
</dbReference>
<dbReference type="AlphaFoldDB" id="A0A8T4IXZ6"/>
<keyword evidence="2" id="KW-1185">Reference proteome</keyword>
<dbReference type="SUPFAM" id="SSF52540">
    <property type="entry name" value="P-loop containing nucleoside triphosphate hydrolases"/>
    <property type="match status" value="1"/>
</dbReference>
<protein>
    <submittedName>
        <fullName evidence="1">Regulator</fullName>
    </submittedName>
</protein>
<gene>
    <name evidence="1" type="ORF">KDA82_13980</name>
</gene>
<proteinExistence type="predicted"/>
<feature type="non-terminal residue" evidence="1">
    <location>
        <position position="318"/>
    </location>
</feature>
<dbReference type="PANTHER" id="PTHR47691">
    <property type="entry name" value="REGULATOR-RELATED"/>
    <property type="match status" value="1"/>
</dbReference>
<dbReference type="EMBL" id="JAGSMN010000299">
    <property type="protein sequence ID" value="MBR7674104.1"/>
    <property type="molecule type" value="Genomic_DNA"/>
</dbReference>
<evidence type="ECO:0000313" key="1">
    <source>
        <dbReference type="EMBL" id="MBR7674104.1"/>
    </source>
</evidence>
<dbReference type="PANTHER" id="PTHR47691:SF3">
    <property type="entry name" value="HTH-TYPE TRANSCRIPTIONAL REGULATOR RV0890C-RELATED"/>
    <property type="match status" value="1"/>
</dbReference>